<reference evidence="2 3" key="1">
    <citation type="journal article" date="2014" name="Agronomy (Basel)">
        <title>A Draft Genome Sequence for Ensete ventricosum, the Drought-Tolerant Tree Against Hunger.</title>
        <authorList>
            <person name="Harrison J."/>
            <person name="Moore K.A."/>
            <person name="Paszkiewicz K."/>
            <person name="Jones T."/>
            <person name="Grant M."/>
            <person name="Ambacheew D."/>
            <person name="Muzemil S."/>
            <person name="Studholme D.J."/>
        </authorList>
    </citation>
    <scope>NUCLEOTIDE SEQUENCE [LARGE SCALE GENOMIC DNA]</scope>
</reference>
<gene>
    <name evidence="2" type="ORF">B296_00036816</name>
</gene>
<organism evidence="2 3">
    <name type="scientific">Ensete ventricosum</name>
    <name type="common">Abyssinian banana</name>
    <name type="synonym">Musa ensete</name>
    <dbReference type="NCBI Taxonomy" id="4639"/>
    <lineage>
        <taxon>Eukaryota</taxon>
        <taxon>Viridiplantae</taxon>
        <taxon>Streptophyta</taxon>
        <taxon>Embryophyta</taxon>
        <taxon>Tracheophyta</taxon>
        <taxon>Spermatophyta</taxon>
        <taxon>Magnoliopsida</taxon>
        <taxon>Liliopsida</taxon>
        <taxon>Zingiberales</taxon>
        <taxon>Musaceae</taxon>
        <taxon>Ensete</taxon>
    </lineage>
</organism>
<sequence length="165" mass="18071">MVCLLSPSSSLRAQRVGPERVHPGALLVFVFLRHQSLDGDVLVGSLQHLRYSCGGSLHKRPKKVGRPNLDHEILDDQRWMCIGNGPDFIYEAGEVLSEVFFLLLSHPDEGCGTIRGRGCGRSGCDFEAGLSNLVRPFLQDKTSQVVGSQGGPSDDQVRIDSRDEV</sequence>
<feature type="region of interest" description="Disordered" evidence="1">
    <location>
        <begin position="144"/>
        <end position="165"/>
    </location>
</feature>
<protein>
    <submittedName>
        <fullName evidence="2">Uncharacterized protein</fullName>
    </submittedName>
</protein>
<evidence type="ECO:0000256" key="1">
    <source>
        <dbReference type="SAM" id="MobiDB-lite"/>
    </source>
</evidence>
<name>A0A426XE35_ENSVE</name>
<accession>A0A426XE35</accession>
<evidence type="ECO:0000313" key="3">
    <source>
        <dbReference type="Proteomes" id="UP000287651"/>
    </source>
</evidence>
<dbReference type="EMBL" id="AMZH03021960">
    <property type="protein sequence ID" value="RRT37723.1"/>
    <property type="molecule type" value="Genomic_DNA"/>
</dbReference>
<proteinExistence type="predicted"/>
<feature type="compositionally biased region" description="Basic and acidic residues" evidence="1">
    <location>
        <begin position="155"/>
        <end position="165"/>
    </location>
</feature>
<dbReference type="AlphaFoldDB" id="A0A426XE35"/>
<dbReference type="Proteomes" id="UP000287651">
    <property type="component" value="Unassembled WGS sequence"/>
</dbReference>
<comment type="caution">
    <text evidence="2">The sequence shown here is derived from an EMBL/GenBank/DDBJ whole genome shotgun (WGS) entry which is preliminary data.</text>
</comment>
<evidence type="ECO:0000313" key="2">
    <source>
        <dbReference type="EMBL" id="RRT37723.1"/>
    </source>
</evidence>